<dbReference type="InterPro" id="IPR001867">
    <property type="entry name" value="OmpR/PhoB-type_DNA-bd"/>
</dbReference>
<evidence type="ECO:0000313" key="8">
    <source>
        <dbReference type="EMBL" id="GAA1803720.1"/>
    </source>
</evidence>
<dbReference type="Pfam" id="PF00486">
    <property type="entry name" value="Trans_reg_C"/>
    <property type="match status" value="1"/>
</dbReference>
<feature type="region of interest" description="Disordered" evidence="6">
    <location>
        <begin position="1"/>
        <end position="26"/>
    </location>
</feature>
<dbReference type="Gene3D" id="1.10.10.10">
    <property type="entry name" value="Winged helix-like DNA-binding domain superfamily/Winged helix DNA-binding domain"/>
    <property type="match status" value="1"/>
</dbReference>
<sequence length="242" mass="25831">MTVTSLTRPGAVATDPPAPAPRDIPAVDNDPATLVVNVQIAVPSGTPAADRVIALARRLQALAADDVTSARVSTTISVVLDSVETEVRGNPTPMPVPVSPAPAPRPVSSILDEDQALAVALASVEPFVGAGLSSVDEADLVLYPERRVALLDGEPLEFTRREYDLLLYLIENGGRVLNRMQLLSQVWGYPYLGGERTVDVHVRRLRAKLGGRGPQLHTVRGVGYRLDRLERAAVVREGALTA</sequence>
<gene>
    <name evidence="8" type="ORF">GCM10009682_26920</name>
</gene>
<dbReference type="PANTHER" id="PTHR48111">
    <property type="entry name" value="REGULATOR OF RPOS"/>
    <property type="match status" value="1"/>
</dbReference>
<keyword evidence="9" id="KW-1185">Reference proteome</keyword>
<protein>
    <recommendedName>
        <fullName evidence="7">OmpR/PhoB-type domain-containing protein</fullName>
    </recommendedName>
</protein>
<evidence type="ECO:0000256" key="2">
    <source>
        <dbReference type="ARBA" id="ARBA00023015"/>
    </source>
</evidence>
<evidence type="ECO:0000256" key="5">
    <source>
        <dbReference type="PROSITE-ProRule" id="PRU01091"/>
    </source>
</evidence>
<dbReference type="InterPro" id="IPR039420">
    <property type="entry name" value="WalR-like"/>
</dbReference>
<organism evidence="8 9">
    <name type="scientific">Luedemannella flava</name>
    <dbReference type="NCBI Taxonomy" id="349316"/>
    <lineage>
        <taxon>Bacteria</taxon>
        <taxon>Bacillati</taxon>
        <taxon>Actinomycetota</taxon>
        <taxon>Actinomycetes</taxon>
        <taxon>Micromonosporales</taxon>
        <taxon>Micromonosporaceae</taxon>
        <taxon>Luedemannella</taxon>
    </lineage>
</organism>
<dbReference type="Proteomes" id="UP001500218">
    <property type="component" value="Unassembled WGS sequence"/>
</dbReference>
<dbReference type="PANTHER" id="PTHR48111:SF4">
    <property type="entry name" value="DNA-BINDING DUAL TRANSCRIPTIONAL REGULATOR OMPR"/>
    <property type="match status" value="1"/>
</dbReference>
<keyword evidence="1" id="KW-0597">Phosphoprotein</keyword>
<dbReference type="InterPro" id="IPR036388">
    <property type="entry name" value="WH-like_DNA-bd_sf"/>
</dbReference>
<dbReference type="SUPFAM" id="SSF46894">
    <property type="entry name" value="C-terminal effector domain of the bipartite response regulators"/>
    <property type="match status" value="1"/>
</dbReference>
<dbReference type="PROSITE" id="PS51755">
    <property type="entry name" value="OMPR_PHOB"/>
    <property type="match status" value="1"/>
</dbReference>
<dbReference type="EMBL" id="BAAALT010000068">
    <property type="protein sequence ID" value="GAA1803720.1"/>
    <property type="molecule type" value="Genomic_DNA"/>
</dbReference>
<evidence type="ECO:0000256" key="6">
    <source>
        <dbReference type="SAM" id="MobiDB-lite"/>
    </source>
</evidence>
<evidence type="ECO:0000256" key="3">
    <source>
        <dbReference type="ARBA" id="ARBA00023125"/>
    </source>
</evidence>
<feature type="DNA-binding region" description="OmpR/PhoB-type" evidence="5">
    <location>
        <begin position="132"/>
        <end position="228"/>
    </location>
</feature>
<evidence type="ECO:0000313" key="9">
    <source>
        <dbReference type="Proteomes" id="UP001500218"/>
    </source>
</evidence>
<keyword evidence="3 5" id="KW-0238">DNA-binding</keyword>
<feature type="domain" description="OmpR/PhoB-type" evidence="7">
    <location>
        <begin position="132"/>
        <end position="228"/>
    </location>
</feature>
<dbReference type="CDD" id="cd00383">
    <property type="entry name" value="trans_reg_C"/>
    <property type="match status" value="1"/>
</dbReference>
<dbReference type="SMART" id="SM00862">
    <property type="entry name" value="Trans_reg_C"/>
    <property type="match status" value="1"/>
</dbReference>
<keyword evidence="2" id="KW-0805">Transcription regulation</keyword>
<accession>A0ABN2LZE2</accession>
<dbReference type="InterPro" id="IPR016032">
    <property type="entry name" value="Sig_transdc_resp-reg_C-effctor"/>
</dbReference>
<evidence type="ECO:0000256" key="1">
    <source>
        <dbReference type="ARBA" id="ARBA00022553"/>
    </source>
</evidence>
<dbReference type="RefSeq" id="WP_344130375.1">
    <property type="nucleotide sequence ID" value="NZ_BAAALT010000068.1"/>
</dbReference>
<proteinExistence type="predicted"/>
<comment type="caution">
    <text evidence="8">The sequence shown here is derived from an EMBL/GenBank/DDBJ whole genome shotgun (WGS) entry which is preliminary data.</text>
</comment>
<keyword evidence="4" id="KW-0804">Transcription</keyword>
<reference evidence="8 9" key="1">
    <citation type="journal article" date="2019" name="Int. J. Syst. Evol. Microbiol.">
        <title>The Global Catalogue of Microorganisms (GCM) 10K type strain sequencing project: providing services to taxonomists for standard genome sequencing and annotation.</title>
        <authorList>
            <consortium name="The Broad Institute Genomics Platform"/>
            <consortium name="The Broad Institute Genome Sequencing Center for Infectious Disease"/>
            <person name="Wu L."/>
            <person name="Ma J."/>
        </authorList>
    </citation>
    <scope>NUCLEOTIDE SEQUENCE [LARGE SCALE GENOMIC DNA]</scope>
    <source>
        <strain evidence="8 9">JCM 13250</strain>
    </source>
</reference>
<evidence type="ECO:0000256" key="4">
    <source>
        <dbReference type="ARBA" id="ARBA00023163"/>
    </source>
</evidence>
<name>A0ABN2LZE2_9ACTN</name>
<evidence type="ECO:0000259" key="7">
    <source>
        <dbReference type="PROSITE" id="PS51755"/>
    </source>
</evidence>